<dbReference type="OrthoDB" id="1427297at2"/>
<dbReference type="EMBL" id="SMGQ01000011">
    <property type="protein sequence ID" value="TCK98024.1"/>
    <property type="molecule type" value="Genomic_DNA"/>
</dbReference>
<evidence type="ECO:0000313" key="2">
    <source>
        <dbReference type="EMBL" id="TCK98024.1"/>
    </source>
</evidence>
<dbReference type="AlphaFoldDB" id="A0A4R1N1Z9"/>
<keyword evidence="3" id="KW-1185">Reference proteome</keyword>
<sequence>MTKFEYSDFHKFIVSLGTGLVVLAFTIPWFFLRESFGILVEENEIQKFPEKVQTILDIKQETIVYLLKFIPIISGIFGVIGVVLIIYGFINWSRKQQIIDKKEKASLDKALSELRNITTIERLESIEQDIDNERNDESELESEDNHIAIDQSGQAQRPSYSQNMQHYFNIERLLNERLNTIYRDDYIIRSNQRLGNHEFDVIMLARNNNQTDKLIEIKYYKSKNSILGIRRVIERVQISQQRYNEQFNRDSHSIVIIIVPESTRNEIGEHRLSDIKNRYEIQIEFICEEELNCFNLTEII</sequence>
<comment type="caution">
    <text evidence="2">The sequence shown here is derived from an EMBL/GenBank/DDBJ whole genome shotgun (WGS) entry which is preliminary data.</text>
</comment>
<dbReference type="RefSeq" id="WP_132279832.1">
    <property type="nucleotide sequence ID" value="NZ_SMGQ01000011.1"/>
</dbReference>
<keyword evidence="1" id="KW-0812">Transmembrane</keyword>
<organism evidence="2 3">
    <name type="scientific">Natranaerovirga hydrolytica</name>
    <dbReference type="NCBI Taxonomy" id="680378"/>
    <lineage>
        <taxon>Bacteria</taxon>
        <taxon>Bacillati</taxon>
        <taxon>Bacillota</taxon>
        <taxon>Clostridia</taxon>
        <taxon>Lachnospirales</taxon>
        <taxon>Natranaerovirgaceae</taxon>
        <taxon>Natranaerovirga</taxon>
    </lineage>
</organism>
<evidence type="ECO:0000256" key="1">
    <source>
        <dbReference type="SAM" id="Phobius"/>
    </source>
</evidence>
<reference evidence="2 3" key="1">
    <citation type="submission" date="2019-03" db="EMBL/GenBank/DDBJ databases">
        <title>Genomic Encyclopedia of Type Strains, Phase IV (KMG-IV): sequencing the most valuable type-strain genomes for metagenomic binning, comparative biology and taxonomic classification.</title>
        <authorList>
            <person name="Goeker M."/>
        </authorList>
    </citation>
    <scope>NUCLEOTIDE SEQUENCE [LARGE SCALE GENOMIC DNA]</scope>
    <source>
        <strain evidence="2 3">DSM 24176</strain>
    </source>
</reference>
<proteinExistence type="predicted"/>
<accession>A0A4R1N1Z9</accession>
<protein>
    <submittedName>
        <fullName evidence="2">PD-(D/E)XK nuclease superfamily protein</fullName>
    </submittedName>
</protein>
<feature type="transmembrane region" description="Helical" evidence="1">
    <location>
        <begin position="12"/>
        <end position="32"/>
    </location>
</feature>
<keyword evidence="1" id="KW-1133">Transmembrane helix</keyword>
<keyword evidence="1" id="KW-0472">Membrane</keyword>
<gene>
    <name evidence="2" type="ORF">EDC19_0432</name>
</gene>
<name>A0A4R1N1Z9_9FIRM</name>
<dbReference type="Proteomes" id="UP000294545">
    <property type="component" value="Unassembled WGS sequence"/>
</dbReference>
<evidence type="ECO:0000313" key="3">
    <source>
        <dbReference type="Proteomes" id="UP000294545"/>
    </source>
</evidence>
<feature type="transmembrane region" description="Helical" evidence="1">
    <location>
        <begin position="69"/>
        <end position="92"/>
    </location>
</feature>